<evidence type="ECO:0000256" key="1">
    <source>
        <dbReference type="SAM" id="Phobius"/>
    </source>
</evidence>
<organism evidence="2 3">
    <name type="scientific">Colletotrichum fructicola (strain Nara gc5)</name>
    <name type="common">Anthracnose fungus</name>
    <name type="synonym">Colletotrichum gloeosporioides (strain Nara gc5)</name>
    <dbReference type="NCBI Taxonomy" id="1213859"/>
    <lineage>
        <taxon>Eukaryota</taxon>
        <taxon>Fungi</taxon>
        <taxon>Dikarya</taxon>
        <taxon>Ascomycota</taxon>
        <taxon>Pezizomycotina</taxon>
        <taxon>Sordariomycetes</taxon>
        <taxon>Hypocreomycetidae</taxon>
        <taxon>Glomerellales</taxon>
        <taxon>Glomerellaceae</taxon>
        <taxon>Colletotrichum</taxon>
        <taxon>Colletotrichum gloeosporioides species complex</taxon>
    </lineage>
</organism>
<dbReference type="GeneID" id="43605830"/>
<feature type="transmembrane region" description="Helical" evidence="1">
    <location>
        <begin position="430"/>
        <end position="452"/>
    </location>
</feature>
<evidence type="ECO:0000313" key="3">
    <source>
        <dbReference type="Proteomes" id="UP000011096"/>
    </source>
</evidence>
<dbReference type="Proteomes" id="UP000011096">
    <property type="component" value="Unassembled WGS sequence"/>
</dbReference>
<name>A0A7J6INE8_COLFN</name>
<dbReference type="OrthoDB" id="5376804at2759"/>
<proteinExistence type="predicted"/>
<dbReference type="RefSeq" id="XP_031881485.1">
    <property type="nucleotide sequence ID" value="XM_032021627.1"/>
</dbReference>
<evidence type="ECO:0000313" key="2">
    <source>
        <dbReference type="EMBL" id="KAF4478268.1"/>
    </source>
</evidence>
<gene>
    <name evidence="2" type="ORF">CGGC5_v013247</name>
</gene>
<feature type="transmembrane region" description="Helical" evidence="1">
    <location>
        <begin position="80"/>
        <end position="105"/>
    </location>
</feature>
<dbReference type="InParanoid" id="A0A7J6INE8"/>
<reference evidence="2 3" key="2">
    <citation type="submission" date="2020-04" db="EMBL/GenBank/DDBJ databases">
        <title>Genome sequencing and assembly of multiple isolates from the Colletotrichum gloeosporioides species complex.</title>
        <authorList>
            <person name="Gan P."/>
            <person name="Shirasu K."/>
        </authorList>
    </citation>
    <scope>NUCLEOTIDE SEQUENCE [LARGE SCALE GENOMIC DNA]</scope>
    <source>
        <strain evidence="2 3">Nara gc5</strain>
    </source>
</reference>
<protein>
    <submittedName>
        <fullName evidence="2">Uncharacterized protein</fullName>
    </submittedName>
</protein>
<keyword evidence="1" id="KW-0812">Transmembrane</keyword>
<dbReference type="AlphaFoldDB" id="A0A7J6INE8"/>
<keyword evidence="1" id="KW-1133">Transmembrane helix</keyword>
<dbReference type="EMBL" id="ANPB02000008">
    <property type="protein sequence ID" value="KAF4478268.1"/>
    <property type="molecule type" value="Genomic_DNA"/>
</dbReference>
<sequence>MSQRNWAEKPSGYEPARVYDVEDEPAGPDTIVYKRYSFFSCTEWVLEIVTSIGSLVILAAVAAIFATVDGHPLSDWTFPISLNAVISILTTACSAAIMHGVSTFISQLKWLHFKNGPQKLEHLERFDEASRGPLGSLKFLVSMKWNLATIGALVTIFRLALSPLAQQVVKIEERVVYKNDTNVTLGYTHTYNRPLDYPDLRGVPQDPNMQAAILQGLYNISIPATFACPLTCLSTQKVHTASGTSFYMNASVAEDEFPEIARFGIYRATSDGGFNQYDMNITECSLSLAAYKYTGARSEGTSFGFTKTEMIELSGNRTGPPSERGNIFTGITLTKANDLPPFYMSTYELGALRQFFMSEAIVTKWVDGYRADLGNKVSGLSASALSGDVDIGKRFQKMAISMTDYLRSGPNSVLAEGKRVEQVSHVSIRWWFFAGPAAIEALALLFAVLTIFSNRKNSGVPLWKSSALAVLACEHEKKSELLKTTVKDIKKIEKLAETSFVKLE</sequence>
<feature type="transmembrane region" description="Helical" evidence="1">
    <location>
        <begin position="44"/>
        <end position="68"/>
    </location>
</feature>
<accession>A0A7J6INE8</accession>
<comment type="caution">
    <text evidence="2">The sequence shown here is derived from an EMBL/GenBank/DDBJ whole genome shotgun (WGS) entry which is preliminary data.</text>
</comment>
<keyword evidence="1" id="KW-0472">Membrane</keyword>
<dbReference type="PANTHER" id="PTHR35394">
    <property type="entry name" value="DUF3176 DOMAIN-CONTAINING PROTEIN"/>
    <property type="match status" value="1"/>
</dbReference>
<dbReference type="Pfam" id="PF11374">
    <property type="entry name" value="DUF3176"/>
    <property type="match status" value="1"/>
</dbReference>
<dbReference type="PANTHER" id="PTHR35394:SF5">
    <property type="entry name" value="DUF3176 DOMAIN-CONTAINING PROTEIN"/>
    <property type="match status" value="1"/>
</dbReference>
<dbReference type="InterPro" id="IPR021514">
    <property type="entry name" value="DUF3176"/>
</dbReference>
<keyword evidence="3" id="KW-1185">Reference proteome</keyword>
<reference evidence="2 3" key="1">
    <citation type="submission" date="2012-08" db="EMBL/GenBank/DDBJ databases">
        <authorList>
            <person name="Gan P.H.P."/>
            <person name="Ikeda K."/>
            <person name="Irieda H."/>
            <person name="Narusaka M."/>
            <person name="O'Connell R.J."/>
            <person name="Narusaka Y."/>
            <person name="Takano Y."/>
            <person name="Kubo Y."/>
            <person name="Shirasu K."/>
        </authorList>
    </citation>
    <scope>NUCLEOTIDE SEQUENCE [LARGE SCALE GENOMIC DNA]</scope>
    <source>
        <strain evidence="2 3">Nara gc5</strain>
    </source>
</reference>